<dbReference type="Proteomes" id="UP000236728">
    <property type="component" value="Unassembled WGS sequence"/>
</dbReference>
<evidence type="ECO:0000313" key="3">
    <source>
        <dbReference type="Proteomes" id="UP000236728"/>
    </source>
</evidence>
<feature type="transmembrane region" description="Helical" evidence="1">
    <location>
        <begin position="49"/>
        <end position="71"/>
    </location>
</feature>
<dbReference type="OrthoDB" id="121238at2"/>
<name>A0A1H5ZR61_9BACT</name>
<sequence>MTRIRIIIPAATIERTKLYLIRGAALLLCVLIFPLAAHASPFDSGISSIQTLFTGTVAKAASLIAIVIGGYTFAHGEPGAKKTLAGVAAGTGIAVMATNILTWLWGS</sequence>
<evidence type="ECO:0000313" key="2">
    <source>
        <dbReference type="EMBL" id="SEG38660.1"/>
    </source>
</evidence>
<feature type="transmembrane region" description="Helical" evidence="1">
    <location>
        <begin position="83"/>
        <end position="105"/>
    </location>
</feature>
<keyword evidence="1" id="KW-0812">Transmembrane</keyword>
<dbReference type="InterPro" id="IPR007039">
    <property type="entry name" value="TrbC/VirB2"/>
</dbReference>
<accession>A0A1H5ZR61</accession>
<dbReference type="RefSeq" id="WP_160115154.1">
    <property type="nucleotide sequence ID" value="NZ_FNVA01000004.1"/>
</dbReference>
<dbReference type="EMBL" id="FNVA01000004">
    <property type="protein sequence ID" value="SEG38660.1"/>
    <property type="molecule type" value="Genomic_DNA"/>
</dbReference>
<keyword evidence="1" id="KW-0472">Membrane</keyword>
<gene>
    <name evidence="2" type="ORF">SAMN05421819_2823</name>
</gene>
<evidence type="ECO:0000256" key="1">
    <source>
        <dbReference type="SAM" id="Phobius"/>
    </source>
</evidence>
<keyword evidence="1" id="KW-1133">Transmembrane helix</keyword>
<proteinExistence type="predicted"/>
<dbReference type="Pfam" id="PF04956">
    <property type="entry name" value="TrbC"/>
    <property type="match status" value="1"/>
</dbReference>
<reference evidence="2 3" key="1">
    <citation type="submission" date="2016-10" db="EMBL/GenBank/DDBJ databases">
        <authorList>
            <person name="de Groot N.N."/>
        </authorList>
    </citation>
    <scope>NUCLEOTIDE SEQUENCE [LARGE SCALE GENOMIC DNA]</scope>
    <source>
        <strain evidence="2 3">DSM 22489</strain>
    </source>
</reference>
<keyword evidence="3" id="KW-1185">Reference proteome</keyword>
<protein>
    <submittedName>
        <fullName evidence="2">Type IV secretion system protein VirB2</fullName>
    </submittedName>
</protein>
<dbReference type="AlphaFoldDB" id="A0A1H5ZR61"/>
<organism evidence="2 3">
    <name type="scientific">Bryocella elongata</name>
    <dbReference type="NCBI Taxonomy" id="863522"/>
    <lineage>
        <taxon>Bacteria</taxon>
        <taxon>Pseudomonadati</taxon>
        <taxon>Acidobacteriota</taxon>
        <taxon>Terriglobia</taxon>
        <taxon>Terriglobales</taxon>
        <taxon>Acidobacteriaceae</taxon>
        <taxon>Bryocella</taxon>
    </lineage>
</organism>